<sequence length="78" mass="8808">MRQARATRKCQYSARLRIGSASRGVVFSRRGFAHVVWTPCPGTWRSWSTVTVENVVGLVIAMCLVGYLVLACVFRDRF</sequence>
<organism evidence="2 3">
    <name type="scientific">Streptomyces olivaceiscleroticus</name>
    <dbReference type="NCBI Taxonomy" id="68245"/>
    <lineage>
        <taxon>Bacteria</taxon>
        <taxon>Bacillati</taxon>
        <taxon>Actinomycetota</taxon>
        <taxon>Actinomycetes</taxon>
        <taxon>Kitasatosporales</taxon>
        <taxon>Streptomycetaceae</taxon>
        <taxon>Streptomyces</taxon>
    </lineage>
</organism>
<proteinExistence type="predicted"/>
<comment type="caution">
    <text evidence="2">The sequence shown here is derived from an EMBL/GenBank/DDBJ whole genome shotgun (WGS) entry which is preliminary data.</text>
</comment>
<evidence type="ECO:0008006" key="4">
    <source>
        <dbReference type="Google" id="ProtNLM"/>
    </source>
</evidence>
<evidence type="ECO:0000313" key="3">
    <source>
        <dbReference type="Proteomes" id="UP001500909"/>
    </source>
</evidence>
<keyword evidence="1" id="KW-0812">Transmembrane</keyword>
<keyword evidence="3" id="KW-1185">Reference proteome</keyword>
<dbReference type="Proteomes" id="UP001500909">
    <property type="component" value="Unassembled WGS sequence"/>
</dbReference>
<reference evidence="2 3" key="1">
    <citation type="journal article" date="2019" name="Int. J. Syst. Evol. Microbiol.">
        <title>The Global Catalogue of Microorganisms (GCM) 10K type strain sequencing project: providing services to taxonomists for standard genome sequencing and annotation.</title>
        <authorList>
            <consortium name="The Broad Institute Genomics Platform"/>
            <consortium name="The Broad Institute Genome Sequencing Center for Infectious Disease"/>
            <person name="Wu L."/>
            <person name="Ma J."/>
        </authorList>
    </citation>
    <scope>NUCLEOTIDE SEQUENCE [LARGE SCALE GENOMIC DNA]</scope>
    <source>
        <strain evidence="2 3">JCM 4805</strain>
    </source>
</reference>
<protein>
    <recommendedName>
        <fullName evidence="4">Potassium-transporting ATPase subunit F</fullName>
    </recommendedName>
</protein>
<evidence type="ECO:0000313" key="2">
    <source>
        <dbReference type="EMBL" id="GAA0492331.1"/>
    </source>
</evidence>
<keyword evidence="1" id="KW-1133">Transmembrane helix</keyword>
<keyword evidence="1" id="KW-0472">Membrane</keyword>
<accession>A0ABN1BA13</accession>
<name>A0ABN1BA13_9ACTN</name>
<evidence type="ECO:0000256" key="1">
    <source>
        <dbReference type="SAM" id="Phobius"/>
    </source>
</evidence>
<gene>
    <name evidence="2" type="ORF">GCM10010361_66960</name>
</gene>
<dbReference type="EMBL" id="BAAABY010000051">
    <property type="protein sequence ID" value="GAA0492331.1"/>
    <property type="molecule type" value="Genomic_DNA"/>
</dbReference>
<feature type="transmembrane region" description="Helical" evidence="1">
    <location>
        <begin position="55"/>
        <end position="74"/>
    </location>
</feature>